<evidence type="ECO:0000313" key="1">
    <source>
        <dbReference type="EMBL" id="CAL1608641.1"/>
    </source>
</evidence>
<organism evidence="1 2">
    <name type="scientific">Knipowitschia caucasica</name>
    <name type="common">Caucasian dwarf goby</name>
    <name type="synonym">Pomatoschistus caucasicus</name>
    <dbReference type="NCBI Taxonomy" id="637954"/>
    <lineage>
        <taxon>Eukaryota</taxon>
        <taxon>Metazoa</taxon>
        <taxon>Chordata</taxon>
        <taxon>Craniata</taxon>
        <taxon>Vertebrata</taxon>
        <taxon>Euteleostomi</taxon>
        <taxon>Actinopterygii</taxon>
        <taxon>Neopterygii</taxon>
        <taxon>Teleostei</taxon>
        <taxon>Neoteleostei</taxon>
        <taxon>Acanthomorphata</taxon>
        <taxon>Gobiaria</taxon>
        <taxon>Gobiiformes</taxon>
        <taxon>Gobioidei</taxon>
        <taxon>Gobiidae</taxon>
        <taxon>Gobiinae</taxon>
        <taxon>Knipowitschia</taxon>
    </lineage>
</organism>
<dbReference type="Proteomes" id="UP001497482">
    <property type="component" value="Chromosome 6"/>
</dbReference>
<name>A0AAV2M611_KNICA</name>
<reference evidence="1 2" key="1">
    <citation type="submission" date="2024-04" db="EMBL/GenBank/DDBJ databases">
        <authorList>
            <person name="Waldvogel A.-M."/>
            <person name="Schoenle A."/>
        </authorList>
    </citation>
    <scope>NUCLEOTIDE SEQUENCE [LARGE SCALE GENOMIC DNA]</scope>
</reference>
<accession>A0AAV2M611</accession>
<protein>
    <submittedName>
        <fullName evidence="1">Uncharacterized protein</fullName>
    </submittedName>
</protein>
<gene>
    <name evidence="1" type="ORF">KC01_LOCUS35533</name>
</gene>
<sequence length="197" mass="21257">MVGFMVDPQVNIFLRVSWAEHGHKTLSCASAAALWLTQARPVGVFKRIHLLWFPAPSPPGPAERSSEERTSLAESRLHAARLDAPLCSTLLYSALTGTYSAAHVPGDADLFRAGVCHLTADRVDSTFSQTTTDYRLSPQTLSDPALCPTMYVSSLWIVHTFLALSHLAAGNIIAPPAVAHDPLAAPRVFITFKGTLP</sequence>
<proteinExistence type="predicted"/>
<keyword evidence="2" id="KW-1185">Reference proteome</keyword>
<dbReference type="AlphaFoldDB" id="A0AAV2M611"/>
<dbReference type="EMBL" id="OZ035828">
    <property type="protein sequence ID" value="CAL1608641.1"/>
    <property type="molecule type" value="Genomic_DNA"/>
</dbReference>
<evidence type="ECO:0000313" key="2">
    <source>
        <dbReference type="Proteomes" id="UP001497482"/>
    </source>
</evidence>